<dbReference type="Proteomes" id="UP001642464">
    <property type="component" value="Unassembled WGS sequence"/>
</dbReference>
<accession>A0ABP0JHJ9</accession>
<feature type="compositionally biased region" description="Low complexity" evidence="1">
    <location>
        <begin position="170"/>
        <end position="187"/>
    </location>
</feature>
<gene>
    <name evidence="2" type="ORF">SCF082_LOCUS12118</name>
</gene>
<dbReference type="SUPFAM" id="SSF54416">
    <property type="entry name" value="Amine oxidase N-terminal region"/>
    <property type="match status" value="1"/>
</dbReference>
<evidence type="ECO:0000256" key="1">
    <source>
        <dbReference type="SAM" id="MobiDB-lite"/>
    </source>
</evidence>
<evidence type="ECO:0000313" key="2">
    <source>
        <dbReference type="EMBL" id="CAK9013888.1"/>
    </source>
</evidence>
<proteinExistence type="predicted"/>
<sequence length="195" mass="20466">MASRDEERPMADAESPVYGRTIAVGHSGAWGPCAVGALMLCAAALGSVVTLKVQEIWSPTSRMIKSSYGEAVAVRFFPSRASEVLGELSASEVEAVAGWFMQRTGTQPCRADPSIDQWLTGPSSVELLRPPKAETVAYLDGKGPKPARYARVTVATNSSVVEYKAQPRPAGSNRDASSDAAGAGLSGLEHDGTLL</sequence>
<organism evidence="2 3">
    <name type="scientific">Durusdinium trenchii</name>
    <dbReference type="NCBI Taxonomy" id="1381693"/>
    <lineage>
        <taxon>Eukaryota</taxon>
        <taxon>Sar</taxon>
        <taxon>Alveolata</taxon>
        <taxon>Dinophyceae</taxon>
        <taxon>Suessiales</taxon>
        <taxon>Symbiodiniaceae</taxon>
        <taxon>Durusdinium</taxon>
    </lineage>
</organism>
<protein>
    <submittedName>
        <fullName evidence="2">Uncharacterized protein</fullName>
    </submittedName>
</protein>
<evidence type="ECO:0000313" key="3">
    <source>
        <dbReference type="Proteomes" id="UP001642464"/>
    </source>
</evidence>
<dbReference type="InterPro" id="IPR016182">
    <property type="entry name" value="Cu_amine_oxidase_N-reg"/>
</dbReference>
<reference evidence="2 3" key="1">
    <citation type="submission" date="2024-02" db="EMBL/GenBank/DDBJ databases">
        <authorList>
            <person name="Chen Y."/>
            <person name="Shah S."/>
            <person name="Dougan E. K."/>
            <person name="Thang M."/>
            <person name="Chan C."/>
        </authorList>
    </citation>
    <scope>NUCLEOTIDE SEQUENCE [LARGE SCALE GENOMIC DNA]</scope>
</reference>
<name>A0ABP0JHJ9_9DINO</name>
<dbReference type="EMBL" id="CAXAMM010007335">
    <property type="protein sequence ID" value="CAK9013888.1"/>
    <property type="molecule type" value="Genomic_DNA"/>
</dbReference>
<feature type="region of interest" description="Disordered" evidence="1">
    <location>
        <begin position="163"/>
        <end position="195"/>
    </location>
</feature>
<dbReference type="Gene3D" id="3.10.450.40">
    <property type="match status" value="1"/>
</dbReference>
<keyword evidence="3" id="KW-1185">Reference proteome</keyword>
<comment type="caution">
    <text evidence="2">The sequence shown here is derived from an EMBL/GenBank/DDBJ whole genome shotgun (WGS) entry which is preliminary data.</text>
</comment>